<dbReference type="EMBL" id="VIEB01000329">
    <property type="protein sequence ID" value="TQD94963.1"/>
    <property type="molecule type" value="Genomic_DNA"/>
</dbReference>
<dbReference type="Proteomes" id="UP000315295">
    <property type="component" value="Unassembled WGS sequence"/>
</dbReference>
<accession>A0A540M870</accession>
<evidence type="ECO:0000313" key="1">
    <source>
        <dbReference type="EMBL" id="TQD94963.1"/>
    </source>
</evidence>
<reference evidence="1 2" key="1">
    <citation type="journal article" date="2019" name="G3 (Bethesda)">
        <title>Sequencing of a Wild Apple (Malus baccata) Genome Unravels the Differences Between Cultivated and Wild Apple Species Regarding Disease Resistance and Cold Tolerance.</title>
        <authorList>
            <person name="Chen X."/>
        </authorList>
    </citation>
    <scope>NUCLEOTIDE SEQUENCE [LARGE SCALE GENOMIC DNA]</scope>
    <source>
        <strain evidence="2">cv. Shandingzi</strain>
        <tissue evidence="1">Leaves</tissue>
    </source>
</reference>
<dbReference type="AlphaFoldDB" id="A0A540M870"/>
<evidence type="ECO:0000313" key="2">
    <source>
        <dbReference type="Proteomes" id="UP000315295"/>
    </source>
</evidence>
<keyword evidence="2" id="KW-1185">Reference proteome</keyword>
<sequence length="240" mass="27021">MDPAPTCFPLQLIIPKGWPPSSTKSIYIFDIGRREWLPDPIEGLGDVLLQPQYQHGVEPFLFQMDGNKLASVWCYPYFPIAQQSSSPQPAQPSTDQPIFSVLQSSHDIGSKTRKSDLVQPDILENAALEKFDGVDKHVSKKLQVDKLSQVSSSLSTTRLQEFVSAHNEAVKKLQDEAEKPKELNSSLVSKLKDSVERDSKSFVKLFTAYYLEGFKDCKAKGRILCPHAEWDEVQPNQLED</sequence>
<proteinExistence type="predicted"/>
<name>A0A540M870_MALBA</name>
<comment type="caution">
    <text evidence="1">The sequence shown here is derived from an EMBL/GenBank/DDBJ whole genome shotgun (WGS) entry which is preliminary data.</text>
</comment>
<protein>
    <submittedName>
        <fullName evidence="1">Uncharacterized protein</fullName>
    </submittedName>
</protein>
<gene>
    <name evidence="1" type="ORF">C1H46_019394</name>
</gene>
<organism evidence="1 2">
    <name type="scientific">Malus baccata</name>
    <name type="common">Siberian crab apple</name>
    <name type="synonym">Pyrus baccata</name>
    <dbReference type="NCBI Taxonomy" id="106549"/>
    <lineage>
        <taxon>Eukaryota</taxon>
        <taxon>Viridiplantae</taxon>
        <taxon>Streptophyta</taxon>
        <taxon>Embryophyta</taxon>
        <taxon>Tracheophyta</taxon>
        <taxon>Spermatophyta</taxon>
        <taxon>Magnoliopsida</taxon>
        <taxon>eudicotyledons</taxon>
        <taxon>Gunneridae</taxon>
        <taxon>Pentapetalae</taxon>
        <taxon>rosids</taxon>
        <taxon>fabids</taxon>
        <taxon>Rosales</taxon>
        <taxon>Rosaceae</taxon>
        <taxon>Amygdaloideae</taxon>
        <taxon>Maleae</taxon>
        <taxon>Malus</taxon>
    </lineage>
</organism>